<name>A0A2W1N2D9_9FLAO</name>
<proteinExistence type="predicted"/>
<comment type="cofactor">
    <cofactor evidence="1">
        <name>Zn(2+)</name>
        <dbReference type="ChEBI" id="CHEBI:29105"/>
    </cofactor>
</comment>
<dbReference type="InterPro" id="IPR032466">
    <property type="entry name" value="Metal_Hydrolase"/>
</dbReference>
<dbReference type="InterPro" id="IPR010252">
    <property type="entry name" value="HutF"/>
</dbReference>
<dbReference type="InterPro" id="IPR051607">
    <property type="entry name" value="Metallo-dep_hydrolases"/>
</dbReference>
<keyword evidence="3" id="KW-0378">Hydrolase</keyword>
<sequence length="459" mass="51095">MKTYQFKGLLQDDKWLCPAYVRVDDDGVIESISDTISIEALPVKMNVFAIPGFQNAHSHAFQYAMAGLAERHQVGTKADDFWSWRDAMYKLALSISPDDLEGIATQLYAEMLRHGYTNVAEFHYVHHDQNGKEYENLSEMGERLVKAAKNTGIGITLLPIFYQKGGFGKAATSGQKRFISADVDAYMRLFEASEKSTDLYENANIAIGMHSMRGVDPESIKYIAENFRKEVPFHIHISEQLKEIEDALAYLGKRPVEWMLDNVALSERFHFVHATHLVDSETVALAQSKTNVVLCPSTEGNLGDGIFPLKKFQQNGGNWSIGTDSHIGLNPFEELRILDYGQRLISHQRNTFTDDKIGDSGAFAIQKVNVAGKMAMGNKEASYFKVGEKLNAVLMDAANPLIACTSLENLLSTFVYATDISAQYGTIANGVLCVKNGQHIQNDEISANFIKTIKGIDNR</sequence>
<dbReference type="EMBL" id="QKSB01000003">
    <property type="protein sequence ID" value="PZE17700.1"/>
    <property type="molecule type" value="Genomic_DNA"/>
</dbReference>
<dbReference type="OrthoDB" id="9807210at2"/>
<accession>A0A2W1N2D9</accession>
<dbReference type="RefSeq" id="WP_111062660.1">
    <property type="nucleotide sequence ID" value="NZ_JBHUCU010000027.1"/>
</dbReference>
<dbReference type="NCBIfam" id="NF006681">
    <property type="entry name" value="PRK09229.1-2"/>
    <property type="match status" value="1"/>
</dbReference>
<dbReference type="PANTHER" id="PTHR11271">
    <property type="entry name" value="GUANINE DEAMINASE"/>
    <property type="match status" value="1"/>
</dbReference>
<dbReference type="Pfam" id="PF01979">
    <property type="entry name" value="Amidohydro_1"/>
    <property type="match status" value="1"/>
</dbReference>
<evidence type="ECO:0000256" key="1">
    <source>
        <dbReference type="ARBA" id="ARBA00001947"/>
    </source>
</evidence>
<evidence type="ECO:0000259" key="5">
    <source>
        <dbReference type="Pfam" id="PF01979"/>
    </source>
</evidence>
<organism evidence="6 7">
    <name type="scientific">Putridiphycobacter roseus</name>
    <dbReference type="NCBI Taxonomy" id="2219161"/>
    <lineage>
        <taxon>Bacteria</taxon>
        <taxon>Pseudomonadati</taxon>
        <taxon>Bacteroidota</taxon>
        <taxon>Flavobacteriia</taxon>
        <taxon>Flavobacteriales</taxon>
        <taxon>Crocinitomicaceae</taxon>
        <taxon>Putridiphycobacter</taxon>
    </lineage>
</organism>
<dbReference type="AlphaFoldDB" id="A0A2W1N2D9"/>
<keyword evidence="4" id="KW-0862">Zinc</keyword>
<dbReference type="Proteomes" id="UP000249248">
    <property type="component" value="Unassembled WGS sequence"/>
</dbReference>
<reference evidence="6 7" key="1">
    <citation type="submission" date="2018-06" db="EMBL/GenBank/DDBJ databases">
        <title>The draft genome sequence of Crocinitomix sp. SM1701.</title>
        <authorList>
            <person name="Zhang X."/>
        </authorList>
    </citation>
    <scope>NUCLEOTIDE SEQUENCE [LARGE SCALE GENOMIC DNA]</scope>
    <source>
        <strain evidence="6 7">SM1701</strain>
    </source>
</reference>
<feature type="domain" description="Amidohydrolase-related" evidence="5">
    <location>
        <begin position="49"/>
        <end position="431"/>
    </location>
</feature>
<dbReference type="InterPro" id="IPR006680">
    <property type="entry name" value="Amidohydro-rel"/>
</dbReference>
<dbReference type="Gene3D" id="3.20.20.140">
    <property type="entry name" value="Metal-dependent hydrolases"/>
    <property type="match status" value="1"/>
</dbReference>
<comment type="caution">
    <text evidence="6">The sequence shown here is derived from an EMBL/GenBank/DDBJ whole genome shotgun (WGS) entry which is preliminary data.</text>
</comment>
<keyword evidence="7" id="KW-1185">Reference proteome</keyword>
<keyword evidence="2" id="KW-0479">Metal-binding</keyword>
<dbReference type="GO" id="GO:0005829">
    <property type="term" value="C:cytosol"/>
    <property type="evidence" value="ECO:0007669"/>
    <property type="project" value="TreeGrafter"/>
</dbReference>
<dbReference type="GO" id="GO:0019239">
    <property type="term" value="F:deaminase activity"/>
    <property type="evidence" value="ECO:0007669"/>
    <property type="project" value="TreeGrafter"/>
</dbReference>
<evidence type="ECO:0000256" key="4">
    <source>
        <dbReference type="ARBA" id="ARBA00022833"/>
    </source>
</evidence>
<protein>
    <submittedName>
        <fullName evidence="6">Formimidoylglutamate deiminase</fullName>
    </submittedName>
</protein>
<dbReference type="SUPFAM" id="SSF51556">
    <property type="entry name" value="Metallo-dependent hydrolases"/>
    <property type="match status" value="1"/>
</dbReference>
<evidence type="ECO:0000256" key="3">
    <source>
        <dbReference type="ARBA" id="ARBA00022801"/>
    </source>
</evidence>
<dbReference type="GO" id="GO:0046872">
    <property type="term" value="F:metal ion binding"/>
    <property type="evidence" value="ECO:0007669"/>
    <property type="project" value="UniProtKB-KW"/>
</dbReference>
<dbReference type="PANTHER" id="PTHR11271:SF48">
    <property type="entry name" value="AMIDOHYDROLASE-RELATED DOMAIN-CONTAINING PROTEIN"/>
    <property type="match status" value="1"/>
</dbReference>
<dbReference type="Gene3D" id="2.30.40.10">
    <property type="entry name" value="Urease, subunit C, domain 1"/>
    <property type="match status" value="1"/>
</dbReference>
<dbReference type="InterPro" id="IPR011059">
    <property type="entry name" value="Metal-dep_hydrolase_composite"/>
</dbReference>
<dbReference type="NCBIfam" id="TIGR02022">
    <property type="entry name" value="hutF"/>
    <property type="match status" value="1"/>
</dbReference>
<gene>
    <name evidence="6" type="primary">hutF</name>
    <name evidence="6" type="ORF">DNU06_07675</name>
</gene>
<evidence type="ECO:0000313" key="6">
    <source>
        <dbReference type="EMBL" id="PZE17700.1"/>
    </source>
</evidence>
<evidence type="ECO:0000256" key="2">
    <source>
        <dbReference type="ARBA" id="ARBA00022723"/>
    </source>
</evidence>
<evidence type="ECO:0000313" key="7">
    <source>
        <dbReference type="Proteomes" id="UP000249248"/>
    </source>
</evidence>